<reference evidence="7 8" key="1">
    <citation type="journal article" date="2016" name="Nat. Commun.">
        <title>Ectomycorrhizal ecology is imprinted in the genome of the dominant symbiotic fungus Cenococcum geophilum.</title>
        <authorList>
            <consortium name="DOE Joint Genome Institute"/>
            <person name="Peter M."/>
            <person name="Kohler A."/>
            <person name="Ohm R.A."/>
            <person name="Kuo A."/>
            <person name="Krutzmann J."/>
            <person name="Morin E."/>
            <person name="Arend M."/>
            <person name="Barry K.W."/>
            <person name="Binder M."/>
            <person name="Choi C."/>
            <person name="Clum A."/>
            <person name="Copeland A."/>
            <person name="Grisel N."/>
            <person name="Haridas S."/>
            <person name="Kipfer T."/>
            <person name="LaButti K."/>
            <person name="Lindquist E."/>
            <person name="Lipzen A."/>
            <person name="Maire R."/>
            <person name="Meier B."/>
            <person name="Mihaltcheva S."/>
            <person name="Molinier V."/>
            <person name="Murat C."/>
            <person name="Poggeler S."/>
            <person name="Quandt C.A."/>
            <person name="Sperisen C."/>
            <person name="Tritt A."/>
            <person name="Tisserant E."/>
            <person name="Crous P.W."/>
            <person name="Henrissat B."/>
            <person name="Nehls U."/>
            <person name="Egli S."/>
            <person name="Spatafora J.W."/>
            <person name="Grigoriev I.V."/>
            <person name="Martin F.M."/>
        </authorList>
    </citation>
    <scope>NUCLEOTIDE SEQUENCE [LARGE SCALE GENOMIC DNA]</scope>
    <source>
        <strain evidence="7 8">CBS 459.81</strain>
    </source>
</reference>
<evidence type="ECO:0000256" key="3">
    <source>
        <dbReference type="ARBA" id="ARBA00022490"/>
    </source>
</evidence>
<organism evidence="7 8">
    <name type="scientific">Lepidopterella palustris CBS 459.81</name>
    <dbReference type="NCBI Taxonomy" id="1314670"/>
    <lineage>
        <taxon>Eukaryota</taxon>
        <taxon>Fungi</taxon>
        <taxon>Dikarya</taxon>
        <taxon>Ascomycota</taxon>
        <taxon>Pezizomycotina</taxon>
        <taxon>Dothideomycetes</taxon>
        <taxon>Pleosporomycetidae</taxon>
        <taxon>Mytilinidiales</taxon>
        <taxon>Argynnaceae</taxon>
        <taxon>Lepidopterella</taxon>
    </lineage>
</organism>
<proteinExistence type="predicted"/>
<dbReference type="GO" id="GO:0034058">
    <property type="term" value="P:endosomal vesicle fusion"/>
    <property type="evidence" value="ECO:0007669"/>
    <property type="project" value="TreeGrafter"/>
</dbReference>
<accession>A0A8E2E1K8</accession>
<evidence type="ECO:0000313" key="7">
    <source>
        <dbReference type="EMBL" id="OCK75476.1"/>
    </source>
</evidence>
<evidence type="ECO:0000313" key="8">
    <source>
        <dbReference type="Proteomes" id="UP000250266"/>
    </source>
</evidence>
<evidence type="ECO:0000256" key="2">
    <source>
        <dbReference type="ARBA" id="ARBA00022448"/>
    </source>
</evidence>
<feature type="region of interest" description="Disordered" evidence="5">
    <location>
        <begin position="244"/>
        <end position="367"/>
    </location>
</feature>
<name>A0A8E2E1K8_9PEZI</name>
<dbReference type="PANTHER" id="PTHR12894:SF27">
    <property type="entry name" value="TRANSFORMING GROWTH FACTOR-BETA RECEPTOR-ASSOCIATED PROTEIN 1"/>
    <property type="match status" value="1"/>
</dbReference>
<keyword evidence="2" id="KW-0813">Transport</keyword>
<dbReference type="AlphaFoldDB" id="A0A8E2E1K8"/>
<feature type="region of interest" description="Disordered" evidence="5">
    <location>
        <begin position="523"/>
        <end position="558"/>
    </location>
</feature>
<dbReference type="GO" id="GO:0005737">
    <property type="term" value="C:cytoplasm"/>
    <property type="evidence" value="ECO:0007669"/>
    <property type="project" value="UniProtKB-SubCell"/>
</dbReference>
<protein>
    <recommendedName>
        <fullName evidence="6">CNH domain-containing protein</fullName>
    </recommendedName>
</protein>
<gene>
    <name evidence="7" type="ORF">K432DRAFT_437517</name>
</gene>
<dbReference type="InterPro" id="IPR032914">
    <property type="entry name" value="Vam6/VPS39/TRAP1"/>
</dbReference>
<feature type="compositionally biased region" description="Low complexity" evidence="5">
    <location>
        <begin position="244"/>
        <end position="259"/>
    </location>
</feature>
<dbReference type="Proteomes" id="UP000250266">
    <property type="component" value="Unassembled WGS sequence"/>
</dbReference>
<feature type="domain" description="CNH" evidence="6">
    <location>
        <begin position="40"/>
        <end position="475"/>
    </location>
</feature>
<keyword evidence="3" id="KW-0963">Cytoplasm</keyword>
<comment type="subcellular location">
    <subcellularLocation>
        <location evidence="1">Cytoplasm</location>
    </subcellularLocation>
</comment>
<dbReference type="OrthoDB" id="5325112at2759"/>
<feature type="compositionally biased region" description="Polar residues" evidence="5">
    <location>
        <begin position="523"/>
        <end position="547"/>
    </location>
</feature>
<keyword evidence="4" id="KW-0653">Protein transport</keyword>
<dbReference type="GO" id="GO:0006914">
    <property type="term" value="P:autophagy"/>
    <property type="evidence" value="ECO:0007669"/>
    <property type="project" value="TreeGrafter"/>
</dbReference>
<evidence type="ECO:0000259" key="6">
    <source>
        <dbReference type="PROSITE" id="PS50219"/>
    </source>
</evidence>
<sequence length="1202" mass="132792">METSLMSEQLSQRAPKQNGSYILRKLVSDIPLSADEQSADVKITCVEVWNSNLYIGTSAAEILHFVLIPPEPSDLSGQPTAIIASRLQPAYTQSTGAGVQQILLLPEVNKACILCNNTLTFYSLPELSPAFPATKPLPCTWVGGVDLNSEYGEASEDGVVVMICQRNRIRLVRVGEEGPRSIRSIEYGGCLSALRRDNFACAADGRSYALLDVEHQQKIGLFPISSLDEEAGYTGGVSEDIHSALSSHAPSRSVSSASTHPKHLVREEQRGHGRSTSLGIFSGGGGQARTESPRPPTGQRYGFDVPESFQRMHSPATGRSPERHPERTSSLPRAATPTPEKPLPPAPSETSTSQQPAPPPPAPEKKAFIPLKPHIVSPTPSEFLLTIGTTPSEPGVGMFVNLDGDVVRGTIEFCSYPDALVVDGSGIDMSGSLGPGQNAEEGYVLAVMQNDGKEGIEHGVEIQRWDMDPGEGHASKEWLDLTPLPLSSASNDSGQLTAMPLGIRTIVAPSEFSLPEISGKLSSKRLSLPTNSSEPPSIAQDTSTTPTDKQKRAQAKQASEKVDLDFAERLSKLQTRIVLWADNQIWWVVRNPLVIRLDAVLEQAKSNVDGEVARIQPSREIVERLLNDIRGQEPRSEAEYLGLIYIRQKASVLLFMELILRSTTNIIIFENEKRSTEDALIKGEIDPRVILSLLPILEKEVIQGSEGIWISGGLTTLVEQFLQENDLAAMPATVNGPFGDNLLLLVKRYLSFWKRRKGMASVTNDPHVFQSVDAALLHILLLLDRDSPKGPATAGSIRAELNDMVDKEVDCFDRAIALLEHFKRLYVLSRFYQSNSKASAKASKVLATWRRILEGEADEGGEFIDGELELRKYLSRIRDQSLVEEYGTWLANRNPKLGVQVFADDHSRVRFEPTRAVALLKEKSPGAVKDYLEHLVFGKKHTRYVNDLIAYYLDIVITELESSPDSRGILLQTYETYRALHPPKPTYRQFITENDVGSEWWNSRLRLLQLLGSNLGATTSYDVPSVLSRLEPYENELVPEMIILNGRQGRHEEAIRLLTHGLGDFDTAISYCLLGGSSIFRPASGFVPQESVSTRDEQAKLFGYLLHEFLRIEDLSDRIERTGELLERFGGWFDVATVLGMIPDTWSIEIFSGFLINALRRLVRERSETAINKALISAQNLKTSVEMIDKAEEVGPTVERVN</sequence>
<dbReference type="InterPro" id="IPR001180">
    <property type="entry name" value="CNH_dom"/>
</dbReference>
<dbReference type="EMBL" id="KV745312">
    <property type="protein sequence ID" value="OCK75476.1"/>
    <property type="molecule type" value="Genomic_DNA"/>
</dbReference>
<evidence type="ECO:0000256" key="5">
    <source>
        <dbReference type="SAM" id="MobiDB-lite"/>
    </source>
</evidence>
<dbReference type="GO" id="GO:0015031">
    <property type="term" value="P:protein transport"/>
    <property type="evidence" value="ECO:0007669"/>
    <property type="project" value="UniProtKB-KW"/>
</dbReference>
<evidence type="ECO:0000256" key="4">
    <source>
        <dbReference type="ARBA" id="ARBA00022927"/>
    </source>
</evidence>
<dbReference type="PROSITE" id="PS50219">
    <property type="entry name" value="CNH"/>
    <property type="match status" value="1"/>
</dbReference>
<keyword evidence="8" id="KW-1185">Reference proteome</keyword>
<dbReference type="PANTHER" id="PTHR12894">
    <property type="entry name" value="CNH DOMAIN CONTAINING"/>
    <property type="match status" value="1"/>
</dbReference>
<evidence type="ECO:0000256" key="1">
    <source>
        <dbReference type="ARBA" id="ARBA00004496"/>
    </source>
</evidence>
<dbReference type="GO" id="GO:0016020">
    <property type="term" value="C:membrane"/>
    <property type="evidence" value="ECO:0007669"/>
    <property type="project" value="TreeGrafter"/>
</dbReference>